<dbReference type="Proteomes" id="UP000250235">
    <property type="component" value="Unassembled WGS sequence"/>
</dbReference>
<gene>
    <name evidence="1" type="ORF">F511_41811</name>
</gene>
<reference evidence="1 2" key="1">
    <citation type="journal article" date="2015" name="Proc. Natl. Acad. Sci. U.S.A.">
        <title>The resurrection genome of Boea hygrometrica: A blueprint for survival of dehydration.</title>
        <authorList>
            <person name="Xiao L."/>
            <person name="Yang G."/>
            <person name="Zhang L."/>
            <person name="Yang X."/>
            <person name="Zhao S."/>
            <person name="Ji Z."/>
            <person name="Zhou Q."/>
            <person name="Hu M."/>
            <person name="Wang Y."/>
            <person name="Chen M."/>
            <person name="Xu Y."/>
            <person name="Jin H."/>
            <person name="Xiao X."/>
            <person name="Hu G."/>
            <person name="Bao F."/>
            <person name="Hu Y."/>
            <person name="Wan P."/>
            <person name="Li L."/>
            <person name="Deng X."/>
            <person name="Kuang T."/>
            <person name="Xiang C."/>
            <person name="Zhu J.K."/>
            <person name="Oliver M.J."/>
            <person name="He Y."/>
        </authorList>
    </citation>
    <scope>NUCLEOTIDE SEQUENCE [LARGE SCALE GENOMIC DNA]</scope>
    <source>
        <strain evidence="2">cv. XS01</strain>
    </source>
</reference>
<sequence length="192" mass="21702">MVASFFVNALQVDFESVLVMEHTGMAHMSKTLEDTGLQGFWLHRVHFIANRKLALTKETFAEAFGLPTEGMKSFQDIPSQTMVEIRGRFSGSDVPFMAQSKKKEMKIEFRLLHDIVAKELCAKAGSFDMVTSEKFDLMIAITARLKVNWAQVLFQVLVAMVNNYNRQSQGFAVQLSVVLERVTPTPMGSRFE</sequence>
<proteinExistence type="predicted"/>
<dbReference type="EMBL" id="KV001442">
    <property type="protein sequence ID" value="KZV38917.1"/>
    <property type="molecule type" value="Genomic_DNA"/>
</dbReference>
<evidence type="ECO:0000313" key="1">
    <source>
        <dbReference type="EMBL" id="KZV38917.1"/>
    </source>
</evidence>
<evidence type="ECO:0000313" key="2">
    <source>
        <dbReference type="Proteomes" id="UP000250235"/>
    </source>
</evidence>
<keyword evidence="2" id="KW-1185">Reference proteome</keyword>
<dbReference type="OrthoDB" id="1751168at2759"/>
<protein>
    <submittedName>
        <fullName evidence="1">Uncharacterized protein</fullName>
    </submittedName>
</protein>
<dbReference type="AlphaFoldDB" id="A0A2Z7C329"/>
<accession>A0A2Z7C329</accession>
<name>A0A2Z7C329_9LAMI</name>
<organism evidence="1 2">
    <name type="scientific">Dorcoceras hygrometricum</name>
    <dbReference type="NCBI Taxonomy" id="472368"/>
    <lineage>
        <taxon>Eukaryota</taxon>
        <taxon>Viridiplantae</taxon>
        <taxon>Streptophyta</taxon>
        <taxon>Embryophyta</taxon>
        <taxon>Tracheophyta</taxon>
        <taxon>Spermatophyta</taxon>
        <taxon>Magnoliopsida</taxon>
        <taxon>eudicotyledons</taxon>
        <taxon>Gunneridae</taxon>
        <taxon>Pentapetalae</taxon>
        <taxon>asterids</taxon>
        <taxon>lamiids</taxon>
        <taxon>Lamiales</taxon>
        <taxon>Gesneriaceae</taxon>
        <taxon>Didymocarpoideae</taxon>
        <taxon>Trichosporeae</taxon>
        <taxon>Loxocarpinae</taxon>
        <taxon>Dorcoceras</taxon>
    </lineage>
</organism>